<dbReference type="InterPro" id="IPR046522">
    <property type="entry name" value="DUF6699"/>
</dbReference>
<evidence type="ECO:0000313" key="3">
    <source>
        <dbReference type="EMBL" id="KAJ7764150.1"/>
    </source>
</evidence>
<feature type="region of interest" description="Disordered" evidence="1">
    <location>
        <begin position="1"/>
        <end position="46"/>
    </location>
</feature>
<protein>
    <recommendedName>
        <fullName evidence="2">DUF6699 domain-containing protein</fullName>
    </recommendedName>
</protein>
<name>A0AAD7JGT1_9AGAR</name>
<dbReference type="EMBL" id="JARJLG010000038">
    <property type="protein sequence ID" value="KAJ7764150.1"/>
    <property type="molecule type" value="Genomic_DNA"/>
</dbReference>
<dbReference type="AlphaFoldDB" id="A0AAD7JGT1"/>
<dbReference type="Pfam" id="PF20415">
    <property type="entry name" value="DUF6699"/>
    <property type="match status" value="1"/>
</dbReference>
<feature type="compositionally biased region" description="Pro residues" evidence="1">
    <location>
        <begin position="30"/>
        <end position="41"/>
    </location>
</feature>
<reference evidence="3" key="1">
    <citation type="submission" date="2023-03" db="EMBL/GenBank/DDBJ databases">
        <title>Massive genome expansion in bonnet fungi (Mycena s.s.) driven by repeated elements and novel gene families across ecological guilds.</title>
        <authorList>
            <consortium name="Lawrence Berkeley National Laboratory"/>
            <person name="Harder C.B."/>
            <person name="Miyauchi S."/>
            <person name="Viragh M."/>
            <person name="Kuo A."/>
            <person name="Thoen E."/>
            <person name="Andreopoulos B."/>
            <person name="Lu D."/>
            <person name="Skrede I."/>
            <person name="Drula E."/>
            <person name="Henrissat B."/>
            <person name="Morin E."/>
            <person name="Kohler A."/>
            <person name="Barry K."/>
            <person name="LaButti K."/>
            <person name="Morin E."/>
            <person name="Salamov A."/>
            <person name="Lipzen A."/>
            <person name="Mereny Z."/>
            <person name="Hegedus B."/>
            <person name="Baldrian P."/>
            <person name="Stursova M."/>
            <person name="Weitz H."/>
            <person name="Taylor A."/>
            <person name="Grigoriev I.V."/>
            <person name="Nagy L.G."/>
            <person name="Martin F."/>
            <person name="Kauserud H."/>
        </authorList>
    </citation>
    <scope>NUCLEOTIDE SEQUENCE</scope>
    <source>
        <strain evidence="3">CBHHK188m</strain>
    </source>
</reference>
<organism evidence="3 4">
    <name type="scientific">Mycena maculata</name>
    <dbReference type="NCBI Taxonomy" id="230809"/>
    <lineage>
        <taxon>Eukaryota</taxon>
        <taxon>Fungi</taxon>
        <taxon>Dikarya</taxon>
        <taxon>Basidiomycota</taxon>
        <taxon>Agaricomycotina</taxon>
        <taxon>Agaricomycetes</taxon>
        <taxon>Agaricomycetidae</taxon>
        <taxon>Agaricales</taxon>
        <taxon>Marasmiineae</taxon>
        <taxon>Mycenaceae</taxon>
        <taxon>Mycena</taxon>
    </lineage>
</organism>
<comment type="caution">
    <text evidence="3">The sequence shown here is derived from an EMBL/GenBank/DDBJ whole genome shotgun (WGS) entry which is preliminary data.</text>
</comment>
<accession>A0AAD7JGT1</accession>
<keyword evidence="4" id="KW-1185">Reference proteome</keyword>
<evidence type="ECO:0000313" key="4">
    <source>
        <dbReference type="Proteomes" id="UP001215280"/>
    </source>
</evidence>
<feature type="domain" description="DUF6699" evidence="2">
    <location>
        <begin position="112"/>
        <end position="239"/>
    </location>
</feature>
<gene>
    <name evidence="3" type="ORF">DFH07DRAFT_882261</name>
</gene>
<evidence type="ECO:0000259" key="2">
    <source>
        <dbReference type="Pfam" id="PF20415"/>
    </source>
</evidence>
<feature type="compositionally biased region" description="Polar residues" evidence="1">
    <location>
        <begin position="1"/>
        <end position="12"/>
    </location>
</feature>
<dbReference type="Proteomes" id="UP001215280">
    <property type="component" value="Unassembled WGS sequence"/>
</dbReference>
<proteinExistence type="predicted"/>
<sequence length="253" mass="26732">MKSVQFSTTNIMYSPLPWSPSPGASTSSLPPSPPATPPPIPTESAADQPPLIQEQTHDTSPGPLIYSPWPAPLQLGMSPRPEVACGLPGAGAAPAQIHLLLSFSPLAPPNVHYDVTHPLHTLNPQLTPSFLDPATYPPMPALTLRCRHIDWPISVAPSQPGGCVTVLDVLAAVYAGLRPAVARAEYDALPSGGAREKVDAAYFARCRLVAGGNAREAEALKGVKRVDFLAGRTRFMGLSGPLQAPHVWELNVS</sequence>
<evidence type="ECO:0000256" key="1">
    <source>
        <dbReference type="SAM" id="MobiDB-lite"/>
    </source>
</evidence>